<feature type="compositionally biased region" description="Basic and acidic residues" evidence="9">
    <location>
        <begin position="33"/>
        <end position="49"/>
    </location>
</feature>
<dbReference type="PANTHER" id="PTHR43029">
    <property type="entry name" value="AMMONIUM TRANSPORTER MEP2"/>
    <property type="match status" value="1"/>
</dbReference>
<dbReference type="InterPro" id="IPR001905">
    <property type="entry name" value="Ammonium_transpt"/>
</dbReference>
<feature type="transmembrane region" description="Helical" evidence="10">
    <location>
        <begin position="455"/>
        <end position="471"/>
    </location>
</feature>
<evidence type="ECO:0000256" key="6">
    <source>
        <dbReference type="ARBA" id="ARBA00023136"/>
    </source>
</evidence>
<name>A0A6M5YJY4_9BACT</name>
<dbReference type="InterPro" id="IPR024041">
    <property type="entry name" value="NH4_transpt_AmtB-like_dom"/>
</dbReference>
<evidence type="ECO:0000256" key="7">
    <source>
        <dbReference type="ARBA" id="ARBA00023177"/>
    </source>
</evidence>
<keyword evidence="3" id="KW-0813">Transport</keyword>
<feature type="transmembrane region" description="Helical" evidence="10">
    <location>
        <begin position="278"/>
        <end position="299"/>
    </location>
</feature>
<keyword evidence="5 10" id="KW-1133">Transmembrane helix</keyword>
<reference evidence="14" key="1">
    <citation type="submission" date="2020-05" db="EMBL/GenBank/DDBJ databases">
        <title>Frigoriglobus tundricola gen. nov., sp. nov., a psychrotolerant cellulolytic planctomycete of the family Gemmataceae with two divergent copies of 16S rRNA gene.</title>
        <authorList>
            <person name="Kulichevskaya I.S."/>
            <person name="Ivanova A.A."/>
            <person name="Naumoff D.G."/>
            <person name="Beletsky A.V."/>
            <person name="Rijpstra W.I.C."/>
            <person name="Sinninghe Damste J.S."/>
            <person name="Mardanov A.V."/>
            <person name="Ravin N.V."/>
            <person name="Dedysh S.N."/>
        </authorList>
    </citation>
    <scope>NUCLEOTIDE SEQUENCE [LARGE SCALE GENOMIC DNA]</scope>
    <source>
        <strain evidence="14">PL17</strain>
    </source>
</reference>
<dbReference type="RefSeq" id="WP_171469773.1">
    <property type="nucleotide sequence ID" value="NZ_CP053452.2"/>
</dbReference>
<keyword evidence="14" id="KW-1185">Reference proteome</keyword>
<evidence type="ECO:0000256" key="5">
    <source>
        <dbReference type="ARBA" id="ARBA00022989"/>
    </source>
</evidence>
<evidence type="ECO:0000256" key="8">
    <source>
        <dbReference type="SAM" id="Coils"/>
    </source>
</evidence>
<dbReference type="PANTHER" id="PTHR43029:SF10">
    <property type="entry name" value="AMMONIUM TRANSPORTER MEP2"/>
    <property type="match status" value="1"/>
</dbReference>
<evidence type="ECO:0000313" key="13">
    <source>
        <dbReference type="EMBL" id="QJW93611.1"/>
    </source>
</evidence>
<dbReference type="GO" id="GO:0005886">
    <property type="term" value="C:plasma membrane"/>
    <property type="evidence" value="ECO:0007669"/>
    <property type="project" value="TreeGrafter"/>
</dbReference>
<protein>
    <submittedName>
        <fullName evidence="13">Ammonium transporter</fullName>
    </submittedName>
</protein>
<feature type="transmembrane region" description="Helical" evidence="10">
    <location>
        <begin position="393"/>
        <end position="413"/>
    </location>
</feature>
<dbReference type="SUPFAM" id="SSF111352">
    <property type="entry name" value="Ammonium transporter"/>
    <property type="match status" value="1"/>
</dbReference>
<evidence type="ECO:0000256" key="9">
    <source>
        <dbReference type="SAM" id="MobiDB-lite"/>
    </source>
</evidence>
<proteinExistence type="inferred from homology"/>
<feature type="chain" id="PRO_5027047941" evidence="11">
    <location>
        <begin position="25"/>
        <end position="896"/>
    </location>
</feature>
<evidence type="ECO:0000256" key="3">
    <source>
        <dbReference type="ARBA" id="ARBA00022448"/>
    </source>
</evidence>
<feature type="transmembrane region" description="Helical" evidence="10">
    <location>
        <begin position="359"/>
        <end position="381"/>
    </location>
</feature>
<feature type="transmembrane region" description="Helical" evidence="10">
    <location>
        <begin position="425"/>
        <end position="446"/>
    </location>
</feature>
<evidence type="ECO:0000313" key="14">
    <source>
        <dbReference type="Proteomes" id="UP000503447"/>
    </source>
</evidence>
<dbReference type="AlphaFoldDB" id="A0A6M5YJY4"/>
<dbReference type="InterPro" id="IPR029020">
    <property type="entry name" value="Ammonium/urea_transptr"/>
</dbReference>
<feature type="transmembrane region" description="Helical" evidence="10">
    <location>
        <begin position="306"/>
        <end position="329"/>
    </location>
</feature>
<dbReference type="EMBL" id="CP053452">
    <property type="protein sequence ID" value="QJW93611.1"/>
    <property type="molecule type" value="Genomic_DNA"/>
</dbReference>
<gene>
    <name evidence="13" type="ORF">FTUN_1119</name>
</gene>
<feature type="signal peptide" evidence="11">
    <location>
        <begin position="1"/>
        <end position="24"/>
    </location>
</feature>
<comment type="subcellular location">
    <subcellularLocation>
        <location evidence="1">Membrane</location>
        <topology evidence="1">Multi-pass membrane protein</topology>
    </subcellularLocation>
</comment>
<dbReference type="KEGG" id="ftj:FTUN_1119"/>
<feature type="transmembrane region" description="Helical" evidence="10">
    <location>
        <begin position="477"/>
        <end position="499"/>
    </location>
</feature>
<comment type="similarity">
    <text evidence="2">Belongs to the ammonia transporter channel (TC 1.A.11.2) family.</text>
</comment>
<keyword evidence="7" id="KW-0924">Ammonia transport</keyword>
<dbReference type="Gene3D" id="1.10.3430.10">
    <property type="entry name" value="Ammonium transporter AmtB like domains"/>
    <property type="match status" value="2"/>
</dbReference>
<keyword evidence="6 10" id="KW-0472">Membrane</keyword>
<feature type="transmembrane region" description="Helical" evidence="10">
    <location>
        <begin position="743"/>
        <end position="767"/>
    </location>
</feature>
<feature type="coiled-coil region" evidence="8">
    <location>
        <begin position="658"/>
        <end position="723"/>
    </location>
</feature>
<dbReference type="Proteomes" id="UP000503447">
    <property type="component" value="Chromosome"/>
</dbReference>
<keyword evidence="11" id="KW-0732">Signal</keyword>
<feature type="transmembrane region" description="Helical" evidence="10">
    <location>
        <begin position="215"/>
        <end position="235"/>
    </location>
</feature>
<organism evidence="13 14">
    <name type="scientific">Frigoriglobus tundricola</name>
    <dbReference type="NCBI Taxonomy" id="2774151"/>
    <lineage>
        <taxon>Bacteria</taxon>
        <taxon>Pseudomonadati</taxon>
        <taxon>Planctomycetota</taxon>
        <taxon>Planctomycetia</taxon>
        <taxon>Gemmatales</taxon>
        <taxon>Gemmataceae</taxon>
        <taxon>Frigoriglobus</taxon>
    </lineage>
</organism>
<feature type="region of interest" description="Disordered" evidence="9">
    <location>
        <begin position="30"/>
        <end position="49"/>
    </location>
</feature>
<feature type="domain" description="Ammonium transporter AmtB-like" evidence="12">
    <location>
        <begin position="179"/>
        <end position="544"/>
    </location>
</feature>
<evidence type="ECO:0000256" key="1">
    <source>
        <dbReference type="ARBA" id="ARBA00004141"/>
    </source>
</evidence>
<evidence type="ECO:0000256" key="4">
    <source>
        <dbReference type="ARBA" id="ARBA00022692"/>
    </source>
</evidence>
<dbReference type="NCBIfam" id="TIGR00836">
    <property type="entry name" value="amt"/>
    <property type="match status" value="1"/>
</dbReference>
<sequence length="896" mass="93773">MAVSRLLGAFLLLATCAAMPTKWAPVLSTASAQDEKKSQNPKSGSEETAKALADLKSALEAAQKELTATSKALSGLKADSDAGLKKAAARLDALQKEIAALSASAKASVTKADLAVVAKKADEVTADVAAIKAAGDGKATVEKLAALEKGADEIKKAAEKAGTDAGVGTTTAKERGDTAWMLISSALVLLMVPGLALFYGGMVRRKNVLATMMQSMAALAVVGVYWIAIGYGLAFGPSLIQVSALGATDAGIIGWSWDLFFLKGIAADMKLPANDITVYLHVLFQGMFAIITPALISGAIAERIRFWPFCLFMLLWVTFVYCPLAHMVWAFDWYDTSVLAAKRGGAAIGLLGKMGALDFAGGTVVHIAAGMAGLAACLVLGKRHGYPQQVAHPNSMVLTLLGAGLLWFGWFGFNGGSASNSSPLAVTAFAATQAAAAAAGLAWMLVEWIHKGKPTALGLASGIVAGLVAVTPASGYVYMWGGLLIGIAAAVVCYLAVALKNVLGYDDSLDAFGVHGVGGFVGAVLTGVFCSALANSAGADGPFAYSAHRARYEELKPVEKDGATIDAEPIAKAKAAKREANGAWLKATRDVSADVEKLGIAALEKALADAKAPELTKELADLKLDDLEDELAAHKGPSEAKARIEKELADAKAKAAPIQKKLDAVAETTKKLEEAKAKEADLNKQLDAPKAALEDKAAVLTALEKERDALKALIEKQDDKEHEGKEDYNKKHKLSQLFIQIKAAVLSAVFAFVLSLLLVLVTSAVTLGNFKTDAKGEADGLDRTEHGEVGFDFSAATESVTVVNTTPRAATEPRGDGRFEVVVSGADAKELMHVWSELCQPTESAPDPDFLAVYPHVTTIRGTTFRFRGGEPAALAKKLESLFARHTKKPVTAATV</sequence>
<feature type="transmembrane region" description="Helical" evidence="10">
    <location>
        <begin position="511"/>
        <end position="534"/>
    </location>
</feature>
<evidence type="ECO:0000256" key="2">
    <source>
        <dbReference type="ARBA" id="ARBA00005887"/>
    </source>
</evidence>
<accession>A0A6M5YJY4</accession>
<dbReference type="InterPro" id="IPR018047">
    <property type="entry name" value="Ammonium_transpt_CS"/>
</dbReference>
<keyword evidence="4 10" id="KW-0812">Transmembrane</keyword>
<dbReference type="Pfam" id="PF00909">
    <property type="entry name" value="Ammonium_transp"/>
    <property type="match status" value="1"/>
</dbReference>
<dbReference type="PROSITE" id="PS01219">
    <property type="entry name" value="AMMONIUM_TRANSP"/>
    <property type="match status" value="1"/>
</dbReference>
<evidence type="ECO:0000259" key="12">
    <source>
        <dbReference type="Pfam" id="PF00909"/>
    </source>
</evidence>
<evidence type="ECO:0000256" key="10">
    <source>
        <dbReference type="SAM" id="Phobius"/>
    </source>
</evidence>
<evidence type="ECO:0000256" key="11">
    <source>
        <dbReference type="SAM" id="SignalP"/>
    </source>
</evidence>
<keyword evidence="8" id="KW-0175">Coiled coil</keyword>
<feature type="transmembrane region" description="Helical" evidence="10">
    <location>
        <begin position="179"/>
        <end position="203"/>
    </location>
</feature>
<dbReference type="GO" id="GO:0008519">
    <property type="term" value="F:ammonium channel activity"/>
    <property type="evidence" value="ECO:0007669"/>
    <property type="project" value="InterPro"/>
</dbReference>